<dbReference type="GO" id="GO:0006891">
    <property type="term" value="P:intra-Golgi vesicle-mediated transport"/>
    <property type="evidence" value="ECO:0007669"/>
    <property type="project" value="InterPro"/>
</dbReference>
<feature type="domain" description="Conserved Oligomeric Golgi complex subunit 6 C-terminal" evidence="2">
    <location>
        <begin position="26"/>
        <end position="471"/>
    </location>
</feature>
<dbReference type="EMBL" id="VSWC01000029">
    <property type="protein sequence ID" value="KAA1107272.1"/>
    <property type="molecule type" value="Genomic_DNA"/>
</dbReference>
<dbReference type="PANTHER" id="PTHR21506">
    <property type="entry name" value="COMPONENT OF OLIGOMERIC GOLGI COMPLEX 6"/>
    <property type="match status" value="1"/>
</dbReference>
<dbReference type="OrthoDB" id="272987at2759"/>
<evidence type="ECO:0000313" key="3">
    <source>
        <dbReference type="EMBL" id="KAA1107272.1"/>
    </source>
</evidence>
<accession>A0A5B0RIF5</accession>
<evidence type="ECO:0000256" key="1">
    <source>
        <dbReference type="SAM" id="MobiDB-lite"/>
    </source>
</evidence>
<dbReference type="PANTHER" id="PTHR21506:SF0">
    <property type="entry name" value="CONSERVED OLIGOMERIC GOLGI COMPLEX SUBUNIT 6"/>
    <property type="match status" value="1"/>
</dbReference>
<dbReference type="InterPro" id="IPR048369">
    <property type="entry name" value="COG6_C"/>
</dbReference>
<feature type="compositionally biased region" description="Polar residues" evidence="1">
    <location>
        <begin position="183"/>
        <end position="192"/>
    </location>
</feature>
<dbReference type="Proteomes" id="UP000325313">
    <property type="component" value="Unassembled WGS sequence"/>
</dbReference>
<dbReference type="InterPro" id="IPR016159">
    <property type="entry name" value="Cullin_repeat-like_dom_sf"/>
</dbReference>
<dbReference type="Pfam" id="PF20653">
    <property type="entry name" value="COG6_C"/>
    <property type="match status" value="1"/>
</dbReference>
<feature type="compositionally biased region" description="Low complexity" evidence="1">
    <location>
        <begin position="472"/>
        <end position="484"/>
    </location>
</feature>
<protein>
    <submittedName>
        <fullName evidence="3 4">Golgi transport complex subunit 6</fullName>
    </submittedName>
</protein>
<reference evidence="5 6" key="1">
    <citation type="submission" date="2019-05" db="EMBL/GenBank/DDBJ databases">
        <title>Emergence of the Ug99 lineage of the wheat stem rust pathogen through somatic hybridization.</title>
        <authorList>
            <person name="Li F."/>
            <person name="Upadhyaya N.M."/>
            <person name="Sperschneider J."/>
            <person name="Matny O."/>
            <person name="Nguyen-Phuc H."/>
            <person name="Mago R."/>
            <person name="Raley C."/>
            <person name="Miller M.E."/>
            <person name="Silverstein K.A.T."/>
            <person name="Henningsen E."/>
            <person name="Hirsch C.D."/>
            <person name="Visser B."/>
            <person name="Pretorius Z.A."/>
            <person name="Steffenson B.J."/>
            <person name="Schwessinger B."/>
            <person name="Dodds P.N."/>
            <person name="Figueroa M."/>
        </authorList>
    </citation>
    <scope>NUCLEOTIDE SEQUENCE [LARGE SCALE GENOMIC DNA]</scope>
    <source>
        <strain evidence="3">21-0</strain>
        <strain evidence="4 6">Ug99</strain>
    </source>
</reference>
<evidence type="ECO:0000259" key="2">
    <source>
        <dbReference type="Pfam" id="PF20653"/>
    </source>
</evidence>
<dbReference type="SMART" id="SM01087">
    <property type="entry name" value="COG6"/>
    <property type="match status" value="1"/>
</dbReference>
<comment type="caution">
    <text evidence="4">The sequence shown here is derived from an EMBL/GenBank/DDBJ whole genome shotgun (WGS) entry which is preliminary data.</text>
</comment>
<dbReference type="SUPFAM" id="SSF74788">
    <property type="entry name" value="Cullin repeat-like"/>
    <property type="match status" value="1"/>
</dbReference>
<evidence type="ECO:0000313" key="4">
    <source>
        <dbReference type="EMBL" id="KAA1124918.1"/>
    </source>
</evidence>
<dbReference type="AlphaFoldDB" id="A0A5B0RIF5"/>
<dbReference type="Proteomes" id="UP000324748">
    <property type="component" value="Unassembled WGS sequence"/>
</dbReference>
<evidence type="ECO:0000313" key="5">
    <source>
        <dbReference type="Proteomes" id="UP000324748"/>
    </source>
</evidence>
<gene>
    <name evidence="4" type="primary">COG6_2</name>
    <name evidence="3" type="ORF">PGT21_008598</name>
    <name evidence="4" type="ORF">PGTUg99_036718</name>
</gene>
<name>A0A5B0RIF5_PUCGR</name>
<dbReference type="EMBL" id="VDEP01000203">
    <property type="protein sequence ID" value="KAA1124918.1"/>
    <property type="molecule type" value="Genomic_DNA"/>
</dbReference>
<proteinExistence type="predicted"/>
<dbReference type="InterPro" id="IPR010490">
    <property type="entry name" value="COG6"/>
</dbReference>
<organism evidence="4 6">
    <name type="scientific">Puccinia graminis f. sp. tritici</name>
    <dbReference type="NCBI Taxonomy" id="56615"/>
    <lineage>
        <taxon>Eukaryota</taxon>
        <taxon>Fungi</taxon>
        <taxon>Dikarya</taxon>
        <taxon>Basidiomycota</taxon>
        <taxon>Pucciniomycotina</taxon>
        <taxon>Pucciniomycetes</taxon>
        <taxon>Pucciniales</taxon>
        <taxon>Pucciniaceae</taxon>
        <taxon>Puccinia</taxon>
    </lineage>
</organism>
<evidence type="ECO:0000313" key="6">
    <source>
        <dbReference type="Proteomes" id="UP000325313"/>
    </source>
</evidence>
<feature type="region of interest" description="Disordered" evidence="1">
    <location>
        <begin position="171"/>
        <end position="192"/>
    </location>
</feature>
<keyword evidence="5" id="KW-1185">Reference proteome</keyword>
<feature type="region of interest" description="Disordered" evidence="1">
    <location>
        <begin position="472"/>
        <end position="501"/>
    </location>
</feature>
<dbReference type="GO" id="GO:0017119">
    <property type="term" value="C:Golgi transport complex"/>
    <property type="evidence" value="ECO:0007669"/>
    <property type="project" value="InterPro"/>
</dbReference>
<sequence length="556" mass="62217">MEHCEQIRSDCATLLTGDSQSPKSETAGLDIMQATSKYLDKGYEKVLKWALFECRSGLIKPDEAQPEVSPLMKRAINRLKRRPESLEEVINTLTAARSSSLSGLFLEALTRGGPSGLPRPIELIAHDPIRYVGDMLAWIHQVMASEHEFLESLFDLKADGRRVGESRIFPSNNPSGIKVEETTAGQTGQSTSELTVTDWNTGDREMARKLLDKHLEGCIRPLKIRVQQTVNSQEGSLIACQLASLLEFYQLTMAGTIGPDAKLTKTLSELTDQSYEVFYQLLRSLSSDYLKRLEPPPVDLSVPAPLREAMSNLSVIMSIYEGSTEDGASSSEHSFERVLDLVVDPMMEVIDKMARLRASEWDRSIFWLNCLEFMLATLDSSNSTSTVDKLESLRQTHLEKLIQQYTAHLTSTSGLEPVLKAIETKDQDTPLSRIEEANSKSISEALKKFDKFLMNFDTLLSSNKLLSLLNTSSSGSNHSTGGSFSKRRRKTQEEGEGERGGSQNLKEVILKRSLNDLVARYQIIYDNVLDDRNLFEFKSTILIRSLDEVKTLIGFL</sequence>